<keyword evidence="4" id="KW-1185">Reference proteome</keyword>
<dbReference type="OrthoDB" id="5244108at2"/>
<dbReference type="EMBL" id="VCAO01000001">
    <property type="protein sequence ID" value="TMM50255.1"/>
    <property type="molecule type" value="Genomic_DNA"/>
</dbReference>
<name>A0A5S3PBX0_9SPHN</name>
<dbReference type="PANTHER" id="PTHR42943:SF2">
    <property type="entry name" value="GLUTATHIONE S-TRANSFERASE KAPPA 1"/>
    <property type="match status" value="1"/>
</dbReference>
<dbReference type="GO" id="GO:0004602">
    <property type="term" value="F:glutathione peroxidase activity"/>
    <property type="evidence" value="ECO:0007669"/>
    <property type="project" value="TreeGrafter"/>
</dbReference>
<dbReference type="AlphaFoldDB" id="A0A5S3PBX0"/>
<dbReference type="CDD" id="cd03022">
    <property type="entry name" value="DsbA_HCCA_Iso"/>
    <property type="match status" value="1"/>
</dbReference>
<protein>
    <recommendedName>
        <fullName evidence="1">2-hydroxychromene-2-carboxylate isomerase</fullName>
        <ecNumber evidence="1">5.99.1.4</ecNumber>
    </recommendedName>
</protein>
<comment type="catalytic activity">
    <reaction evidence="1">
        <text>2-hydroxychromene-2-carboxylate = (3E)-4-(2-hydroxyphenyl)-2-oxobut-3-enoate</text>
        <dbReference type="Rhea" id="RHEA:27401"/>
        <dbReference type="ChEBI" id="CHEBI:59350"/>
        <dbReference type="ChEBI" id="CHEBI:59353"/>
        <dbReference type="EC" id="5.99.1.4"/>
    </reaction>
</comment>
<dbReference type="PANTHER" id="PTHR42943">
    <property type="entry name" value="GLUTATHIONE S-TRANSFERASE KAPPA"/>
    <property type="match status" value="1"/>
</dbReference>
<dbReference type="InterPro" id="IPR051924">
    <property type="entry name" value="GST_Kappa/NadH"/>
</dbReference>
<dbReference type="Proteomes" id="UP000309668">
    <property type="component" value="Unassembled WGS sequence"/>
</dbReference>
<dbReference type="EC" id="5.99.1.4" evidence="1"/>
<comment type="similarity">
    <text evidence="1">Belongs to the GST superfamily. NadH family.</text>
</comment>
<dbReference type="InterPro" id="IPR001853">
    <property type="entry name" value="DSBA-like_thioredoxin_dom"/>
</dbReference>
<dbReference type="InterPro" id="IPR036249">
    <property type="entry name" value="Thioredoxin-like_sf"/>
</dbReference>
<dbReference type="Gene3D" id="3.40.30.10">
    <property type="entry name" value="Glutaredoxin"/>
    <property type="match status" value="1"/>
</dbReference>
<keyword evidence="1 3" id="KW-0413">Isomerase</keyword>
<dbReference type="GO" id="GO:0018845">
    <property type="term" value="F:2-hydroxychromene-2-carboxylate isomerase activity"/>
    <property type="evidence" value="ECO:0007669"/>
    <property type="project" value="UniProtKB-UniRule"/>
</dbReference>
<accession>A0A5S3PBX0</accession>
<evidence type="ECO:0000313" key="3">
    <source>
        <dbReference type="EMBL" id="TMM50255.1"/>
    </source>
</evidence>
<dbReference type="RefSeq" id="WP_138615899.1">
    <property type="nucleotide sequence ID" value="NZ_VCAO01000001.1"/>
</dbReference>
<dbReference type="InterPro" id="IPR014440">
    <property type="entry name" value="HCCAis_GSTk"/>
</dbReference>
<feature type="domain" description="DSBA-like thioredoxin" evidence="2">
    <location>
        <begin position="4"/>
        <end position="198"/>
    </location>
</feature>
<dbReference type="GO" id="GO:0006749">
    <property type="term" value="P:glutathione metabolic process"/>
    <property type="evidence" value="ECO:0007669"/>
    <property type="project" value="TreeGrafter"/>
</dbReference>
<proteinExistence type="inferred from homology"/>
<reference evidence="3 4" key="1">
    <citation type="submission" date="2019-05" db="EMBL/GenBank/DDBJ databases">
        <title>Erythrobacter marisflavi sp. nov., isolated from isolated from water of an estuary environment.</title>
        <authorList>
            <person name="Yoon J.-H."/>
        </authorList>
    </citation>
    <scope>NUCLEOTIDE SEQUENCE [LARGE SCALE GENOMIC DNA]</scope>
    <source>
        <strain evidence="3 4">KEM-5</strain>
    </source>
</reference>
<evidence type="ECO:0000313" key="4">
    <source>
        <dbReference type="Proteomes" id="UP000309668"/>
    </source>
</evidence>
<dbReference type="SUPFAM" id="SSF52833">
    <property type="entry name" value="Thioredoxin-like"/>
    <property type="match status" value="1"/>
</dbReference>
<comment type="caution">
    <text evidence="3">The sequence shown here is derived from an EMBL/GenBank/DDBJ whole genome shotgun (WGS) entry which is preliminary data.</text>
</comment>
<sequence>MNRTVELIFDLAAPNGYLAYYPLRDIAQRQGAALVVTPVFLGGMHKLTGNSPPMTRDAGVKGKVEYAMLEFQRFVKKHGMDRFRVHPALPFNSILLQRLLVAVSGDERIRLVEALLPAVWERNIDCGDVEMVAAELTAAGFDAAALLQRTQDPAVKQVLADNTAHAVVRGAFGIPTMFVGNEMFFGKERLSQIEDELARV</sequence>
<dbReference type="InterPro" id="IPR044087">
    <property type="entry name" value="NahD-like"/>
</dbReference>
<evidence type="ECO:0000259" key="2">
    <source>
        <dbReference type="Pfam" id="PF01323"/>
    </source>
</evidence>
<dbReference type="Pfam" id="PF01323">
    <property type="entry name" value="DSBA"/>
    <property type="match status" value="1"/>
</dbReference>
<dbReference type="PIRSF" id="PIRSF006386">
    <property type="entry name" value="HCCAis_GSTk"/>
    <property type="match status" value="1"/>
</dbReference>
<dbReference type="GO" id="GO:1901170">
    <property type="term" value="P:naphthalene catabolic process"/>
    <property type="evidence" value="ECO:0007669"/>
    <property type="project" value="InterPro"/>
</dbReference>
<organism evidence="3 4">
    <name type="scientific">Qipengyuania marisflavi</name>
    <dbReference type="NCBI Taxonomy" id="2486356"/>
    <lineage>
        <taxon>Bacteria</taxon>
        <taxon>Pseudomonadati</taxon>
        <taxon>Pseudomonadota</taxon>
        <taxon>Alphaproteobacteria</taxon>
        <taxon>Sphingomonadales</taxon>
        <taxon>Erythrobacteraceae</taxon>
        <taxon>Qipengyuania</taxon>
    </lineage>
</organism>
<gene>
    <name evidence="3" type="ORF">FEV51_03490</name>
</gene>
<evidence type="ECO:0000256" key="1">
    <source>
        <dbReference type="PIRNR" id="PIRNR006386"/>
    </source>
</evidence>
<dbReference type="GO" id="GO:0004364">
    <property type="term" value="F:glutathione transferase activity"/>
    <property type="evidence" value="ECO:0007669"/>
    <property type="project" value="TreeGrafter"/>
</dbReference>